<name>A0AAW2DPA2_9ROSI</name>
<feature type="region of interest" description="Disordered" evidence="1">
    <location>
        <begin position="192"/>
        <end position="227"/>
    </location>
</feature>
<feature type="domain" description="DUF4283" evidence="2">
    <location>
        <begin position="34"/>
        <end position="114"/>
    </location>
</feature>
<dbReference type="InterPro" id="IPR036691">
    <property type="entry name" value="Endo/exonu/phosph_ase_sf"/>
</dbReference>
<reference evidence="3 4" key="1">
    <citation type="submission" date="2024-01" db="EMBL/GenBank/DDBJ databases">
        <title>A telomere-to-telomere, gap-free genome of sweet tea (Lithocarpus litseifolius).</title>
        <authorList>
            <person name="Zhou J."/>
        </authorList>
    </citation>
    <scope>NUCLEOTIDE SEQUENCE [LARGE SCALE GENOMIC DNA]</scope>
    <source>
        <strain evidence="3">Zhou-2022a</strain>
        <tissue evidence="3">Leaf</tissue>
    </source>
</reference>
<dbReference type="SUPFAM" id="SSF56219">
    <property type="entry name" value="DNase I-like"/>
    <property type="match status" value="1"/>
</dbReference>
<dbReference type="PANTHER" id="PTHR33710:SF62">
    <property type="entry name" value="DUF4283 DOMAIN PROTEIN"/>
    <property type="match status" value="1"/>
</dbReference>
<organism evidence="3 4">
    <name type="scientific">Lithocarpus litseifolius</name>
    <dbReference type="NCBI Taxonomy" id="425828"/>
    <lineage>
        <taxon>Eukaryota</taxon>
        <taxon>Viridiplantae</taxon>
        <taxon>Streptophyta</taxon>
        <taxon>Embryophyta</taxon>
        <taxon>Tracheophyta</taxon>
        <taxon>Spermatophyta</taxon>
        <taxon>Magnoliopsida</taxon>
        <taxon>eudicotyledons</taxon>
        <taxon>Gunneridae</taxon>
        <taxon>Pentapetalae</taxon>
        <taxon>rosids</taxon>
        <taxon>fabids</taxon>
        <taxon>Fagales</taxon>
        <taxon>Fagaceae</taxon>
        <taxon>Lithocarpus</taxon>
    </lineage>
</organism>
<protein>
    <recommendedName>
        <fullName evidence="2">DUF4283 domain-containing protein</fullName>
    </recommendedName>
</protein>
<feature type="region of interest" description="Disordered" evidence="1">
    <location>
        <begin position="265"/>
        <end position="310"/>
    </location>
</feature>
<dbReference type="InterPro" id="IPR025558">
    <property type="entry name" value="DUF4283"/>
</dbReference>
<dbReference type="PANTHER" id="PTHR33710">
    <property type="entry name" value="BNAC02G09200D PROTEIN"/>
    <property type="match status" value="1"/>
</dbReference>
<evidence type="ECO:0000313" key="3">
    <source>
        <dbReference type="EMBL" id="KAL0012555.1"/>
    </source>
</evidence>
<evidence type="ECO:0000256" key="1">
    <source>
        <dbReference type="SAM" id="MobiDB-lite"/>
    </source>
</evidence>
<comment type="caution">
    <text evidence="3">The sequence shown here is derived from an EMBL/GenBank/DDBJ whole genome shotgun (WGS) entry which is preliminary data.</text>
</comment>
<keyword evidence="4" id="KW-1185">Reference proteome</keyword>
<proteinExistence type="predicted"/>
<dbReference type="AlphaFoldDB" id="A0AAW2DPA2"/>
<evidence type="ECO:0000313" key="4">
    <source>
        <dbReference type="Proteomes" id="UP001459277"/>
    </source>
</evidence>
<dbReference type="Gene3D" id="3.60.10.10">
    <property type="entry name" value="Endonuclease/exonuclease/phosphatase"/>
    <property type="match status" value="1"/>
</dbReference>
<dbReference type="Pfam" id="PF14111">
    <property type="entry name" value="DUF4283"/>
    <property type="match status" value="1"/>
</dbReference>
<accession>A0AAW2DPA2</accession>
<sequence>MENEVVNSLQNLCLTKEEETEIPITAYSRADLLEECSLSLFGRLLSDRQQNHRALKSTLRAAWKMGSELRIIEVGNNTFQFKFKSHYQMEWVENSGPWNFDNNLLLLFRWKKGLTSENIVFTHSPFWVQLWGLPFELMSEVVGRDIGNSLGRFIEIDKRANQSEQAKFMRIRVDLPIGLPLCRGGNVVGVEGKTSGNELQPFPASNGGETTSNGSVQNSKNPKVSSKSDQIWGVDVLGTSACQAAESRPGLDNLEAAAQILKQKKDPHDVGSVPTPMEVSGTHESEDPVEATSPHKPTKSAQANEVKGEQQIAQDNMKAQVGRGRIKKLAREQGLVQGKDSKAQSSTIGFKHLGSQIFPECEEKLPWICFGDFNEILSMEEKLGGLSRSQNQMEKFRNVVNYCGFKDLGYVGPDFTWCNMREGAGRMSLRLDRVLATNDWINKFGEVRVHHLVNSTSDHCALFLSDPKASKLPRARRFHFESMWTKKEECKEIIEAAWCIGSDLSSPKGIASALATCAADLKTWSSAAFGQIPKVIQDKRKKLSSLIQLDNDGSLGEEINQARKEINDLLDSEEIYWG</sequence>
<gene>
    <name evidence="3" type="ORF">SO802_007663</name>
</gene>
<feature type="compositionally biased region" description="Polar residues" evidence="1">
    <location>
        <begin position="207"/>
        <end position="227"/>
    </location>
</feature>
<dbReference type="Proteomes" id="UP001459277">
    <property type="component" value="Unassembled WGS sequence"/>
</dbReference>
<dbReference type="EMBL" id="JAZDWU010000002">
    <property type="protein sequence ID" value="KAL0012555.1"/>
    <property type="molecule type" value="Genomic_DNA"/>
</dbReference>
<evidence type="ECO:0000259" key="2">
    <source>
        <dbReference type="Pfam" id="PF14111"/>
    </source>
</evidence>